<evidence type="ECO:0000313" key="2">
    <source>
        <dbReference type="Proteomes" id="UP000621455"/>
    </source>
</evidence>
<reference evidence="1 2" key="1">
    <citation type="submission" date="2019-10" db="EMBL/GenBank/DDBJ databases">
        <title>Taxonomy of Antarctic Massilia spp.: description of Massilia rubra sp. nov., Massilia aquatica sp. nov., Massilia mucilaginosa sp. nov., Massilia frigida sp. nov. isolated from streams, lakes and regoliths.</title>
        <authorList>
            <person name="Holochova P."/>
            <person name="Sedlacek I."/>
            <person name="Kralova S."/>
            <person name="Maslanova I."/>
            <person name="Busse H.-J."/>
            <person name="Stankova E."/>
            <person name="Vrbovska V."/>
            <person name="Kovarovic V."/>
            <person name="Bartak M."/>
            <person name="Svec P."/>
            <person name="Pantucek R."/>
        </authorList>
    </citation>
    <scope>NUCLEOTIDE SEQUENCE [LARGE SCALE GENOMIC DNA]</scope>
    <source>
        <strain evidence="1 2">CCM 8695</strain>
    </source>
</reference>
<evidence type="ECO:0008006" key="3">
    <source>
        <dbReference type="Google" id="ProtNLM"/>
    </source>
</evidence>
<dbReference type="Gene3D" id="3.40.50.12780">
    <property type="entry name" value="N-terminal domain of ligase-like"/>
    <property type="match status" value="1"/>
</dbReference>
<organism evidence="1 2">
    <name type="scientific">Massilia frigida</name>
    <dbReference type="NCBI Taxonomy" id="2609281"/>
    <lineage>
        <taxon>Bacteria</taxon>
        <taxon>Pseudomonadati</taxon>
        <taxon>Pseudomonadota</taxon>
        <taxon>Betaproteobacteria</taxon>
        <taxon>Burkholderiales</taxon>
        <taxon>Oxalobacteraceae</taxon>
        <taxon>Telluria group</taxon>
        <taxon>Massilia</taxon>
    </lineage>
</organism>
<gene>
    <name evidence="1" type="ORF">F2P44_04570</name>
</gene>
<comment type="caution">
    <text evidence="1">The sequence shown here is derived from an EMBL/GenBank/DDBJ whole genome shotgun (WGS) entry which is preliminary data.</text>
</comment>
<dbReference type="Proteomes" id="UP000621455">
    <property type="component" value="Unassembled WGS sequence"/>
</dbReference>
<sequence length="434" mass="47964">MGGVGSVVQSVVGRVRFGLIDLIRRTSTVSILHELEAIQFESPPQLQERQQALLQGYVDLVRKASPLYARLTGFAQFPVIDKAFANANRAGLVNPGYRGKVVSKKTGGSTGEPFVYATGVKAQSYLWAAILLSWRVAGYRLGEPVAFIAGTALFGTGYKQRIYYALMNVHMYSAFDMSAARLEAYAADIARQRCRLVYGYASAIHQLALHINKSGRRPQFRLRGVVCTAEVLTPAMRETIEQAFGVPCFSQYGCNDAGVSAYECERRSGFHLITQRSYFEVLPGGRLVSTDMANDAFFLPRYDTGDLVEMAAAPCPCGRGFPLIKNVVGRANDLVEDSAGNTVHSEFFTHLFREDRRISEFQVVYDARELVIIVHCADAAFAHPPYLERIAAALAFDTIRFAVNQPFVAIKNGKHRFVMRVDNVEQALGETLAC</sequence>
<protein>
    <recommendedName>
        <fullName evidence="3">Phenylacetate--CoA ligase family protein</fullName>
    </recommendedName>
</protein>
<accession>A0ABX0MZV8</accession>
<dbReference type="SUPFAM" id="SSF56801">
    <property type="entry name" value="Acetyl-CoA synthetase-like"/>
    <property type="match status" value="1"/>
</dbReference>
<proteinExistence type="predicted"/>
<dbReference type="InterPro" id="IPR053158">
    <property type="entry name" value="CapK_Type1_Caps_Biosynth"/>
</dbReference>
<evidence type="ECO:0000313" key="1">
    <source>
        <dbReference type="EMBL" id="NHZ78558.1"/>
    </source>
</evidence>
<keyword evidence="2" id="KW-1185">Reference proteome</keyword>
<name>A0ABX0MZV8_9BURK</name>
<dbReference type="PANTHER" id="PTHR36932">
    <property type="entry name" value="CAPSULAR POLYSACCHARIDE BIOSYNTHESIS PROTEIN"/>
    <property type="match status" value="1"/>
</dbReference>
<dbReference type="PANTHER" id="PTHR36932:SF1">
    <property type="entry name" value="CAPSULAR POLYSACCHARIDE BIOSYNTHESIS PROTEIN"/>
    <property type="match status" value="1"/>
</dbReference>
<dbReference type="InterPro" id="IPR042099">
    <property type="entry name" value="ANL_N_sf"/>
</dbReference>
<dbReference type="EMBL" id="WHJG01000003">
    <property type="protein sequence ID" value="NHZ78558.1"/>
    <property type="molecule type" value="Genomic_DNA"/>
</dbReference>